<reference evidence="1 2" key="1">
    <citation type="submission" date="2019-01" db="EMBL/GenBank/DDBJ databases">
        <authorList>
            <person name="Brito A."/>
        </authorList>
    </citation>
    <scope>NUCLEOTIDE SEQUENCE [LARGE SCALE GENOMIC DNA]</scope>
    <source>
        <strain evidence="1">1</strain>
    </source>
</reference>
<evidence type="ECO:0000313" key="2">
    <source>
        <dbReference type="Proteomes" id="UP000320055"/>
    </source>
</evidence>
<evidence type="ECO:0000313" key="1">
    <source>
        <dbReference type="EMBL" id="VEP13794.1"/>
    </source>
</evidence>
<protein>
    <submittedName>
        <fullName evidence="1">Uncharacterized protein</fullName>
    </submittedName>
</protein>
<keyword evidence="2" id="KW-1185">Reference proteome</keyword>
<dbReference type="Proteomes" id="UP000320055">
    <property type="component" value="Unassembled WGS sequence"/>
</dbReference>
<gene>
    <name evidence="1" type="ORF">H1P_220035</name>
</gene>
<sequence length="65" mass="7349">MNSTCFIFHSSICLIAAKGLGKYIISGDVRDSVKLKTSDDKIGFPKSIKLFKNQYLALFTVKQYR</sequence>
<proteinExistence type="predicted"/>
<dbReference type="EMBL" id="CAACVJ010000135">
    <property type="protein sequence ID" value="VEP13794.1"/>
    <property type="molecule type" value="Genomic_DNA"/>
</dbReference>
<name>A0A563VQX0_9CYAN</name>
<accession>A0A563VQX0</accession>
<dbReference type="AlphaFoldDB" id="A0A563VQX0"/>
<organism evidence="1 2">
    <name type="scientific">Hyella patelloides LEGE 07179</name>
    <dbReference type="NCBI Taxonomy" id="945734"/>
    <lineage>
        <taxon>Bacteria</taxon>
        <taxon>Bacillati</taxon>
        <taxon>Cyanobacteriota</taxon>
        <taxon>Cyanophyceae</taxon>
        <taxon>Pleurocapsales</taxon>
        <taxon>Hyellaceae</taxon>
        <taxon>Hyella</taxon>
    </lineage>
</organism>